<accession>A0AA35S802</accession>
<comment type="caution">
    <text evidence="2">The sequence shown here is derived from an EMBL/GenBank/DDBJ whole genome shotgun (WGS) entry which is preliminary data.</text>
</comment>
<organism evidence="2 3">
    <name type="scientific">Geodia barretti</name>
    <name type="common">Barrett's horny sponge</name>
    <dbReference type="NCBI Taxonomy" id="519541"/>
    <lineage>
        <taxon>Eukaryota</taxon>
        <taxon>Metazoa</taxon>
        <taxon>Porifera</taxon>
        <taxon>Demospongiae</taxon>
        <taxon>Heteroscleromorpha</taxon>
        <taxon>Tetractinellida</taxon>
        <taxon>Astrophorina</taxon>
        <taxon>Geodiidae</taxon>
        <taxon>Geodia</taxon>
    </lineage>
</organism>
<evidence type="ECO:0000313" key="2">
    <source>
        <dbReference type="EMBL" id="CAI8024202.1"/>
    </source>
</evidence>
<evidence type="ECO:0000313" key="3">
    <source>
        <dbReference type="Proteomes" id="UP001174909"/>
    </source>
</evidence>
<gene>
    <name evidence="2" type="ORF">GBAR_LOCUS14076</name>
</gene>
<dbReference type="AlphaFoldDB" id="A0AA35S802"/>
<protein>
    <submittedName>
        <fullName evidence="2">Uncharacterized protein</fullName>
    </submittedName>
</protein>
<proteinExistence type="predicted"/>
<sequence>MHLTRPPMPLSPTFLEFSCSISDDGLKGGMTHERSRKLQDLMREYENQYDHLKNAKAEVARLERYSCCLKHQLKQEREESDGKQKQNATVSQLVADLETMKLKCDTRQTGLKVHIEKLESEKEEIAERERVAVKKCKLLEQEASRVRKLSDIHYGTTLELDHAFQVILDSKIVSEEFKKIVSVLKVEVEKRKDAT</sequence>
<dbReference type="EMBL" id="CASHTH010002060">
    <property type="protein sequence ID" value="CAI8024202.1"/>
    <property type="molecule type" value="Genomic_DNA"/>
</dbReference>
<evidence type="ECO:0000256" key="1">
    <source>
        <dbReference type="SAM" id="Coils"/>
    </source>
</evidence>
<keyword evidence="3" id="KW-1185">Reference proteome</keyword>
<feature type="coiled-coil region" evidence="1">
    <location>
        <begin position="35"/>
        <end position="65"/>
    </location>
</feature>
<dbReference type="Proteomes" id="UP001174909">
    <property type="component" value="Unassembled WGS sequence"/>
</dbReference>
<keyword evidence="1" id="KW-0175">Coiled coil</keyword>
<name>A0AA35S802_GEOBA</name>
<reference evidence="2" key="1">
    <citation type="submission" date="2023-03" db="EMBL/GenBank/DDBJ databases">
        <authorList>
            <person name="Steffen K."/>
            <person name="Cardenas P."/>
        </authorList>
    </citation>
    <scope>NUCLEOTIDE SEQUENCE</scope>
</reference>